<evidence type="ECO:0000313" key="1">
    <source>
        <dbReference type="EMBL" id="GAP40057.1"/>
    </source>
</evidence>
<evidence type="ECO:0000313" key="2">
    <source>
        <dbReference type="Proteomes" id="UP000053370"/>
    </source>
</evidence>
<dbReference type="AlphaFoldDB" id="A0A0S7BTF6"/>
<dbReference type="EMBL" id="DF968181">
    <property type="protein sequence ID" value="GAP40057.1"/>
    <property type="molecule type" value="Genomic_DNA"/>
</dbReference>
<gene>
    <name evidence="1" type="ORF">ATC1_1320</name>
</gene>
<sequence length="58" mass="6640">MTRSAEKIETHINNLEYHKVLLFLHSAQKSPIKRSLDEFKISYVDFVMLDTQGSGGQS</sequence>
<name>A0A0S7BTF6_9CHLR</name>
<accession>A0A0S7BTF6</accession>
<reference evidence="1" key="1">
    <citation type="journal article" date="2015" name="Genome Announc.">
        <title>Draft Genome Sequence of Anaerolineae Strain TC1, a Novel Isolate from a Methanogenic Wastewater Treatment System.</title>
        <authorList>
            <person name="Matsuura N."/>
            <person name="Tourlousse D.M."/>
            <person name="Sun L."/>
            <person name="Toyonaga M."/>
            <person name="Kuroda K."/>
            <person name="Ohashi A."/>
            <person name="Cruz R."/>
            <person name="Yamaguchi T."/>
            <person name="Sekiguchi Y."/>
        </authorList>
    </citation>
    <scope>NUCLEOTIDE SEQUENCE [LARGE SCALE GENOMIC DNA]</scope>
    <source>
        <strain evidence="1">TC1</strain>
    </source>
</reference>
<proteinExistence type="predicted"/>
<organism evidence="1">
    <name type="scientific">Flexilinea flocculi</name>
    <dbReference type="NCBI Taxonomy" id="1678840"/>
    <lineage>
        <taxon>Bacteria</taxon>
        <taxon>Bacillati</taxon>
        <taxon>Chloroflexota</taxon>
        <taxon>Anaerolineae</taxon>
        <taxon>Anaerolineales</taxon>
        <taxon>Anaerolineaceae</taxon>
        <taxon>Flexilinea</taxon>
    </lineage>
</organism>
<keyword evidence="2" id="KW-1185">Reference proteome</keyword>
<protein>
    <submittedName>
        <fullName evidence="1">Uncharacterized protein</fullName>
    </submittedName>
</protein>
<dbReference type="Proteomes" id="UP000053370">
    <property type="component" value="Unassembled WGS sequence"/>
</dbReference>